<organism evidence="1 2">
    <name type="scientific">Bimuria novae-zelandiae CBS 107.79</name>
    <dbReference type="NCBI Taxonomy" id="1447943"/>
    <lineage>
        <taxon>Eukaryota</taxon>
        <taxon>Fungi</taxon>
        <taxon>Dikarya</taxon>
        <taxon>Ascomycota</taxon>
        <taxon>Pezizomycotina</taxon>
        <taxon>Dothideomycetes</taxon>
        <taxon>Pleosporomycetidae</taxon>
        <taxon>Pleosporales</taxon>
        <taxon>Massarineae</taxon>
        <taxon>Didymosphaeriaceae</taxon>
        <taxon>Bimuria</taxon>
    </lineage>
</organism>
<keyword evidence="2" id="KW-1185">Reference proteome</keyword>
<dbReference type="EMBL" id="ML976752">
    <property type="protein sequence ID" value="KAF1966000.1"/>
    <property type="molecule type" value="Genomic_DNA"/>
</dbReference>
<accession>A0A6A5UNP2</accession>
<reference evidence="1" key="1">
    <citation type="journal article" date="2020" name="Stud. Mycol.">
        <title>101 Dothideomycetes genomes: a test case for predicting lifestyles and emergence of pathogens.</title>
        <authorList>
            <person name="Haridas S."/>
            <person name="Albert R."/>
            <person name="Binder M."/>
            <person name="Bloem J."/>
            <person name="Labutti K."/>
            <person name="Salamov A."/>
            <person name="Andreopoulos B."/>
            <person name="Baker S."/>
            <person name="Barry K."/>
            <person name="Bills G."/>
            <person name="Bluhm B."/>
            <person name="Cannon C."/>
            <person name="Castanera R."/>
            <person name="Culley D."/>
            <person name="Daum C."/>
            <person name="Ezra D."/>
            <person name="Gonzalez J."/>
            <person name="Henrissat B."/>
            <person name="Kuo A."/>
            <person name="Liang C."/>
            <person name="Lipzen A."/>
            <person name="Lutzoni F."/>
            <person name="Magnuson J."/>
            <person name="Mondo S."/>
            <person name="Nolan M."/>
            <person name="Ohm R."/>
            <person name="Pangilinan J."/>
            <person name="Park H.-J."/>
            <person name="Ramirez L."/>
            <person name="Alfaro M."/>
            <person name="Sun H."/>
            <person name="Tritt A."/>
            <person name="Yoshinaga Y."/>
            <person name="Zwiers L.-H."/>
            <person name="Turgeon B."/>
            <person name="Goodwin S."/>
            <person name="Spatafora J."/>
            <person name="Crous P."/>
            <person name="Grigoriev I."/>
        </authorList>
    </citation>
    <scope>NUCLEOTIDE SEQUENCE</scope>
    <source>
        <strain evidence="1">CBS 107.79</strain>
    </source>
</reference>
<name>A0A6A5UNP2_9PLEO</name>
<protein>
    <submittedName>
        <fullName evidence="1">Uncharacterized protein</fullName>
    </submittedName>
</protein>
<sequence>MFLYLDIRLLYPDYPRWPDMKLLMLRQGYKNLFPGNCLPRTQKQVHKWLGIADDVSLSFLNAAPDAKKSKRFNDHTKCRRLHVPSKLTRYFGKRTAAEVNNDRDIDAQTAKWIRDAGGDQLNLPEEENADKLRDLEKDWKGSSKPDEILERLAKWLEADAIDIYLD</sequence>
<evidence type="ECO:0000313" key="1">
    <source>
        <dbReference type="EMBL" id="KAF1966000.1"/>
    </source>
</evidence>
<proteinExistence type="predicted"/>
<gene>
    <name evidence="1" type="ORF">BU23DRAFT_574365</name>
</gene>
<dbReference type="Proteomes" id="UP000800036">
    <property type="component" value="Unassembled WGS sequence"/>
</dbReference>
<evidence type="ECO:0000313" key="2">
    <source>
        <dbReference type="Proteomes" id="UP000800036"/>
    </source>
</evidence>
<dbReference type="AlphaFoldDB" id="A0A6A5UNP2"/>